<organism evidence="1 2">
    <name type="scientific">Phytophthora nicotianae (strain INRA-310)</name>
    <name type="common">Phytophthora parasitica</name>
    <dbReference type="NCBI Taxonomy" id="761204"/>
    <lineage>
        <taxon>Eukaryota</taxon>
        <taxon>Sar</taxon>
        <taxon>Stramenopiles</taxon>
        <taxon>Oomycota</taxon>
        <taxon>Peronosporomycetes</taxon>
        <taxon>Peronosporales</taxon>
        <taxon>Peronosporaceae</taxon>
        <taxon>Phytophthora</taxon>
    </lineage>
</organism>
<reference evidence="2" key="1">
    <citation type="submission" date="2011-12" db="EMBL/GenBank/DDBJ databases">
        <authorList>
            <consortium name="The Broad Institute Genome Sequencing Platform"/>
            <person name="Russ C."/>
            <person name="Tyler B."/>
            <person name="Panabieres F."/>
            <person name="Shan W."/>
            <person name="Tripathy S."/>
            <person name="Grunwald N."/>
            <person name="Machado M."/>
            <person name="Young S.K."/>
            <person name="Zeng Q."/>
            <person name="Gargeya S."/>
            <person name="Fitzgerald M."/>
            <person name="Haas B."/>
            <person name="Abouelleil A."/>
            <person name="Alvarado L."/>
            <person name="Arachchi H.M."/>
            <person name="Berlin A."/>
            <person name="Chapman S.B."/>
            <person name="Gearin G."/>
            <person name="Goldberg J."/>
            <person name="Griggs A."/>
            <person name="Gujja S."/>
            <person name="Hansen M."/>
            <person name="Heiman D."/>
            <person name="Howarth C."/>
            <person name="Larimer J."/>
            <person name="Lui A."/>
            <person name="MacDonald P.J.P."/>
            <person name="McCowen C."/>
            <person name="Montmayeur A."/>
            <person name="Murphy C."/>
            <person name="Neiman D."/>
            <person name="Pearson M."/>
            <person name="Priest M."/>
            <person name="Roberts A."/>
            <person name="Saif S."/>
            <person name="Shea T."/>
            <person name="Sisk P."/>
            <person name="Stolte C."/>
            <person name="Sykes S."/>
            <person name="Wortman J."/>
            <person name="Nusbaum C."/>
            <person name="Birren B."/>
        </authorList>
    </citation>
    <scope>NUCLEOTIDE SEQUENCE [LARGE SCALE GENOMIC DNA]</scope>
    <source>
        <strain evidence="2">INRA-310</strain>
    </source>
</reference>
<dbReference type="RefSeq" id="XP_008914564.1">
    <property type="nucleotide sequence ID" value="XM_008916316.1"/>
</dbReference>
<evidence type="ECO:0000313" key="1">
    <source>
        <dbReference type="EMBL" id="ETN00200.1"/>
    </source>
</evidence>
<name>W2PJJ3_PHYN3</name>
<reference evidence="1 2" key="2">
    <citation type="submission" date="2013-11" db="EMBL/GenBank/DDBJ databases">
        <title>The Genome Sequence of Phytophthora parasitica INRA-310.</title>
        <authorList>
            <consortium name="The Broad Institute Genomics Platform"/>
            <person name="Russ C."/>
            <person name="Tyler B."/>
            <person name="Panabieres F."/>
            <person name="Shan W."/>
            <person name="Tripathy S."/>
            <person name="Grunwald N."/>
            <person name="Machado M."/>
            <person name="Johnson C.S."/>
            <person name="Arredondo F."/>
            <person name="Hong C."/>
            <person name="Coffey M."/>
            <person name="Young S.K."/>
            <person name="Zeng Q."/>
            <person name="Gargeya S."/>
            <person name="Fitzgerald M."/>
            <person name="Abouelleil A."/>
            <person name="Alvarado L."/>
            <person name="Chapman S.B."/>
            <person name="Gainer-Dewar J."/>
            <person name="Goldberg J."/>
            <person name="Griggs A."/>
            <person name="Gujja S."/>
            <person name="Hansen M."/>
            <person name="Howarth C."/>
            <person name="Imamovic A."/>
            <person name="Ireland A."/>
            <person name="Larimer J."/>
            <person name="McCowan C."/>
            <person name="Murphy C."/>
            <person name="Pearson M."/>
            <person name="Poon T.W."/>
            <person name="Priest M."/>
            <person name="Roberts A."/>
            <person name="Saif S."/>
            <person name="Shea T."/>
            <person name="Sykes S."/>
            <person name="Wortman J."/>
            <person name="Nusbaum C."/>
            <person name="Birren B."/>
        </authorList>
    </citation>
    <scope>NUCLEOTIDE SEQUENCE [LARGE SCALE GENOMIC DNA]</scope>
    <source>
        <strain evidence="1 2">INRA-310</strain>
    </source>
</reference>
<dbReference type="Proteomes" id="UP000018817">
    <property type="component" value="Unassembled WGS sequence"/>
</dbReference>
<gene>
    <name evidence="1" type="ORF">PPTG_24305</name>
</gene>
<proteinExistence type="predicted"/>
<evidence type="ECO:0000313" key="2">
    <source>
        <dbReference type="Proteomes" id="UP000018817"/>
    </source>
</evidence>
<dbReference type="VEuPathDB" id="FungiDB:PPTG_24305"/>
<dbReference type="AlphaFoldDB" id="W2PJJ3"/>
<accession>W2PJJ3</accession>
<dbReference type="EMBL" id="KI669641">
    <property type="protein sequence ID" value="ETN00200.1"/>
    <property type="molecule type" value="Genomic_DNA"/>
</dbReference>
<protein>
    <submittedName>
        <fullName evidence="1">Uncharacterized protein</fullName>
    </submittedName>
</protein>
<dbReference type="GeneID" id="20192904"/>
<sequence length="106" mass="11454">MAHATALDSSVVASMTALKSKWSLFKAPGVTCAMRAKAELPPLSPVEVKVDLSAQSQYDLHPARDNTPWSAVKFLVGNNCSVNQYIGRKEGAIPSTDALVIDLIWR</sequence>